<evidence type="ECO:0000256" key="2">
    <source>
        <dbReference type="ARBA" id="ARBA00011123"/>
    </source>
</evidence>
<comment type="similarity">
    <text evidence="1 10">Belongs to the GatB/GatE family. GatB subfamily.</text>
</comment>
<dbReference type="NCBIfam" id="TIGR00133">
    <property type="entry name" value="gatB"/>
    <property type="match status" value="1"/>
</dbReference>
<evidence type="ECO:0000256" key="10">
    <source>
        <dbReference type="HAMAP-Rule" id="MF_00121"/>
    </source>
</evidence>
<name>A0A1F6FHU8_9BACT</name>
<dbReference type="Proteomes" id="UP000177325">
    <property type="component" value="Unassembled WGS sequence"/>
</dbReference>
<dbReference type="InterPro" id="IPR014746">
    <property type="entry name" value="Gln_synth/guanido_kin_cat_dom"/>
</dbReference>
<dbReference type="STRING" id="1798525.A3G90_04715"/>
<dbReference type="Pfam" id="PF02934">
    <property type="entry name" value="GatB_N"/>
    <property type="match status" value="1"/>
</dbReference>
<dbReference type="Pfam" id="PF02637">
    <property type="entry name" value="GatB_Yqey"/>
    <property type="match status" value="1"/>
</dbReference>
<dbReference type="HAMAP" id="MF_00121">
    <property type="entry name" value="GatB"/>
    <property type="match status" value="1"/>
</dbReference>
<dbReference type="InterPro" id="IPR003789">
    <property type="entry name" value="Asn/Gln_tRNA_amidoTrase-B-like"/>
</dbReference>
<evidence type="ECO:0000256" key="1">
    <source>
        <dbReference type="ARBA" id="ARBA00005306"/>
    </source>
</evidence>
<dbReference type="FunFam" id="1.10.10.410:FF:000001">
    <property type="entry name" value="Aspartyl/glutamyl-tRNA(Asn/Gln) amidotransferase subunit B"/>
    <property type="match status" value="1"/>
</dbReference>
<dbReference type="InterPro" id="IPR017958">
    <property type="entry name" value="Gln-tRNA_amidoTrfase_suB_CS"/>
</dbReference>
<keyword evidence="6 10" id="KW-0648">Protein biosynthesis</keyword>
<evidence type="ECO:0000256" key="3">
    <source>
        <dbReference type="ARBA" id="ARBA00022598"/>
    </source>
</evidence>
<dbReference type="PANTHER" id="PTHR11659:SF0">
    <property type="entry name" value="GLUTAMYL-TRNA(GLN) AMIDOTRANSFERASE SUBUNIT B, MITOCHONDRIAL"/>
    <property type="match status" value="1"/>
</dbReference>
<proteinExistence type="inferred from homology"/>
<dbReference type="GO" id="GO:0050567">
    <property type="term" value="F:glutaminyl-tRNA synthase (glutamine-hydrolyzing) activity"/>
    <property type="evidence" value="ECO:0007669"/>
    <property type="project" value="UniProtKB-UniRule"/>
</dbReference>
<dbReference type="InterPro" id="IPR018027">
    <property type="entry name" value="Asn/Gln_amidotransferase"/>
</dbReference>
<evidence type="ECO:0000256" key="4">
    <source>
        <dbReference type="ARBA" id="ARBA00022741"/>
    </source>
</evidence>
<dbReference type="AlphaFoldDB" id="A0A1F6FHU8"/>
<keyword evidence="3 10" id="KW-0436">Ligase</keyword>
<evidence type="ECO:0000256" key="9">
    <source>
        <dbReference type="ARBA" id="ARBA00047913"/>
    </source>
</evidence>
<evidence type="ECO:0000313" key="12">
    <source>
        <dbReference type="EMBL" id="OGG85429.1"/>
    </source>
</evidence>
<gene>
    <name evidence="10" type="primary">gatB</name>
    <name evidence="12" type="ORF">A3G90_04715</name>
</gene>
<feature type="domain" description="Asn/Gln amidotransferase" evidence="11">
    <location>
        <begin position="322"/>
        <end position="468"/>
    </location>
</feature>
<dbReference type="SUPFAM" id="SSF89095">
    <property type="entry name" value="GatB/YqeY motif"/>
    <property type="match status" value="1"/>
</dbReference>
<dbReference type="EMBL" id="MFMM01000001">
    <property type="protein sequence ID" value="OGG85429.1"/>
    <property type="molecule type" value="Genomic_DNA"/>
</dbReference>
<keyword evidence="4 10" id="KW-0547">Nucleotide-binding</keyword>
<comment type="subunit">
    <text evidence="2 10">Heterotrimer of A, B and C subunits.</text>
</comment>
<evidence type="ECO:0000256" key="7">
    <source>
        <dbReference type="ARBA" id="ARBA00024799"/>
    </source>
</evidence>
<dbReference type="NCBIfam" id="NF004012">
    <property type="entry name" value="PRK05477.1-2"/>
    <property type="match status" value="1"/>
</dbReference>
<dbReference type="GO" id="GO:0070681">
    <property type="term" value="P:glutaminyl-tRNAGln biosynthesis via transamidation"/>
    <property type="evidence" value="ECO:0007669"/>
    <property type="project" value="TreeGrafter"/>
</dbReference>
<dbReference type="Gene3D" id="1.10.10.410">
    <property type="match status" value="1"/>
</dbReference>
<accession>A0A1F6FHU8</accession>
<comment type="function">
    <text evidence="7 10">Allows the formation of correctly charged Asn-tRNA(Asn) or Gln-tRNA(Gln) through the transamidation of misacylated Asp-tRNA(Asn) or Glu-tRNA(Gln) in organisms which lack either or both of asparaginyl-tRNA or glutaminyl-tRNA synthetases. The reaction takes place in the presence of glutamine and ATP through an activated phospho-Asp-tRNA(Asn) or phospho-Glu-tRNA(Gln).</text>
</comment>
<dbReference type="SMART" id="SM00845">
    <property type="entry name" value="GatB_Yqey"/>
    <property type="match status" value="1"/>
</dbReference>
<comment type="catalytic activity">
    <reaction evidence="9 10">
        <text>L-glutamyl-tRNA(Gln) + L-glutamine + ATP + H2O = L-glutaminyl-tRNA(Gln) + L-glutamate + ADP + phosphate + H(+)</text>
        <dbReference type="Rhea" id="RHEA:17521"/>
        <dbReference type="Rhea" id="RHEA-COMP:9681"/>
        <dbReference type="Rhea" id="RHEA-COMP:9684"/>
        <dbReference type="ChEBI" id="CHEBI:15377"/>
        <dbReference type="ChEBI" id="CHEBI:15378"/>
        <dbReference type="ChEBI" id="CHEBI:29985"/>
        <dbReference type="ChEBI" id="CHEBI:30616"/>
        <dbReference type="ChEBI" id="CHEBI:43474"/>
        <dbReference type="ChEBI" id="CHEBI:58359"/>
        <dbReference type="ChEBI" id="CHEBI:78520"/>
        <dbReference type="ChEBI" id="CHEBI:78521"/>
        <dbReference type="ChEBI" id="CHEBI:456216"/>
    </reaction>
</comment>
<dbReference type="InterPro" id="IPR017959">
    <property type="entry name" value="Asn/Gln-tRNA_amidoTrfase_suB/E"/>
</dbReference>
<organism evidence="12 13">
    <name type="scientific">Candidatus Kaiserbacteria bacterium RIFCSPLOWO2_12_FULL_45_26</name>
    <dbReference type="NCBI Taxonomy" id="1798525"/>
    <lineage>
        <taxon>Bacteria</taxon>
        <taxon>Candidatus Kaiseribacteriota</taxon>
    </lineage>
</organism>
<sequence>MYKTTIGLEVHAELRTKSKMFCGCKNDPHAGEPNAYTCPVCLAHPGSLPVPNEEAIAKVLLFGEAVGATRATYSEFDRKNYFYPDIPKAYQISQYAFPFLTAGELCGVALTRVHLEEDTARSQHDHDGVSLVDFNRAGVPLMELVTEPVIHDAKTAGDFARELQLLLRTLGISDANMEKGEMRVEANISISSTDELGTKVEVKNLNSFRSVEGAIAYEIERQRELLEKGEAVSQETRGWDEVRLKTFSQRSKETAKDYRYFPDPDIPKINTETYEYFSKARLSEILPELPSNKRINYENIGLPSKQIELLISVQAIDIIFAELYAAYATKNPELLKLAANYLTSDVIALLGTDESAQIALKTENFAELMEMVLGGSINSRVAKDLLTELLFKNESPKAVATAKGLMQSSDPAALASLVAEVITENPTVVAEYLAGKETSIQFLIGQAMKKSRGTANPGVLTPLLKEALEASRKV</sequence>
<dbReference type="PANTHER" id="PTHR11659">
    <property type="entry name" value="GLUTAMYL-TRNA GLN AMIDOTRANSFERASE SUBUNIT B MITOCHONDRIAL AND PROKARYOTIC PET112-RELATED"/>
    <property type="match status" value="1"/>
</dbReference>
<evidence type="ECO:0000256" key="6">
    <source>
        <dbReference type="ARBA" id="ARBA00022917"/>
    </source>
</evidence>
<evidence type="ECO:0000256" key="8">
    <source>
        <dbReference type="ARBA" id="ARBA00047380"/>
    </source>
</evidence>
<evidence type="ECO:0000256" key="5">
    <source>
        <dbReference type="ARBA" id="ARBA00022840"/>
    </source>
</evidence>
<comment type="catalytic activity">
    <reaction evidence="8 10">
        <text>L-aspartyl-tRNA(Asn) + L-glutamine + ATP + H2O = L-asparaginyl-tRNA(Asn) + L-glutamate + ADP + phosphate + 2 H(+)</text>
        <dbReference type="Rhea" id="RHEA:14513"/>
        <dbReference type="Rhea" id="RHEA-COMP:9674"/>
        <dbReference type="Rhea" id="RHEA-COMP:9677"/>
        <dbReference type="ChEBI" id="CHEBI:15377"/>
        <dbReference type="ChEBI" id="CHEBI:15378"/>
        <dbReference type="ChEBI" id="CHEBI:29985"/>
        <dbReference type="ChEBI" id="CHEBI:30616"/>
        <dbReference type="ChEBI" id="CHEBI:43474"/>
        <dbReference type="ChEBI" id="CHEBI:58359"/>
        <dbReference type="ChEBI" id="CHEBI:78515"/>
        <dbReference type="ChEBI" id="CHEBI:78516"/>
        <dbReference type="ChEBI" id="CHEBI:456216"/>
    </reaction>
</comment>
<dbReference type="GO" id="GO:0050566">
    <property type="term" value="F:asparaginyl-tRNA synthase (glutamine-hydrolyzing) activity"/>
    <property type="evidence" value="ECO:0007669"/>
    <property type="project" value="RHEA"/>
</dbReference>
<comment type="caution">
    <text evidence="12">The sequence shown here is derived from an EMBL/GenBank/DDBJ whole genome shotgun (WGS) entry which is preliminary data.</text>
</comment>
<dbReference type="InterPro" id="IPR004413">
    <property type="entry name" value="GatB"/>
</dbReference>
<dbReference type="InterPro" id="IPR023168">
    <property type="entry name" value="GatB_Yqey_C_2"/>
</dbReference>
<dbReference type="GO" id="GO:0006412">
    <property type="term" value="P:translation"/>
    <property type="evidence" value="ECO:0007669"/>
    <property type="project" value="UniProtKB-UniRule"/>
</dbReference>
<protein>
    <recommendedName>
        <fullName evidence="10">Aspartyl/glutamyl-tRNA(Asn/Gln) amidotransferase subunit B</fullName>
        <shortName evidence="10">Asp/Glu-ADT subunit B</shortName>
        <ecNumber evidence="10">6.3.5.-</ecNumber>
    </recommendedName>
</protein>
<dbReference type="EC" id="6.3.5.-" evidence="10"/>
<reference evidence="12 13" key="1">
    <citation type="journal article" date="2016" name="Nat. Commun.">
        <title>Thousands of microbial genomes shed light on interconnected biogeochemical processes in an aquifer system.</title>
        <authorList>
            <person name="Anantharaman K."/>
            <person name="Brown C.T."/>
            <person name="Hug L.A."/>
            <person name="Sharon I."/>
            <person name="Castelle C.J."/>
            <person name="Probst A.J."/>
            <person name="Thomas B.C."/>
            <person name="Singh A."/>
            <person name="Wilkins M.J."/>
            <person name="Karaoz U."/>
            <person name="Brodie E.L."/>
            <person name="Williams K.H."/>
            <person name="Hubbard S.S."/>
            <person name="Banfield J.F."/>
        </authorList>
    </citation>
    <scope>NUCLEOTIDE SEQUENCE [LARGE SCALE GENOMIC DNA]</scope>
</reference>
<evidence type="ECO:0000259" key="11">
    <source>
        <dbReference type="SMART" id="SM00845"/>
    </source>
</evidence>
<dbReference type="NCBIfam" id="NF004014">
    <property type="entry name" value="PRK05477.1-4"/>
    <property type="match status" value="1"/>
</dbReference>
<evidence type="ECO:0000313" key="13">
    <source>
        <dbReference type="Proteomes" id="UP000177325"/>
    </source>
</evidence>
<dbReference type="PROSITE" id="PS01234">
    <property type="entry name" value="GATB"/>
    <property type="match status" value="1"/>
</dbReference>
<dbReference type="InterPro" id="IPR006075">
    <property type="entry name" value="Asn/Gln-tRNA_Trfase_suB/E_cat"/>
</dbReference>
<keyword evidence="5 10" id="KW-0067">ATP-binding</keyword>
<dbReference type="GO" id="GO:0005524">
    <property type="term" value="F:ATP binding"/>
    <property type="evidence" value="ECO:0007669"/>
    <property type="project" value="UniProtKB-KW"/>
</dbReference>
<dbReference type="SUPFAM" id="SSF55931">
    <property type="entry name" value="Glutamine synthetase/guanido kinase"/>
    <property type="match status" value="1"/>
</dbReference>